<protein>
    <submittedName>
        <fullName evidence="1">Unnamed protein product</fullName>
    </submittedName>
</protein>
<organism evidence="1 2">
    <name type="scientific">Candida boidinii</name>
    <name type="common">Yeast</name>
    <dbReference type="NCBI Taxonomy" id="5477"/>
    <lineage>
        <taxon>Eukaryota</taxon>
        <taxon>Fungi</taxon>
        <taxon>Dikarya</taxon>
        <taxon>Ascomycota</taxon>
        <taxon>Saccharomycotina</taxon>
        <taxon>Pichiomycetes</taxon>
        <taxon>Pichiales</taxon>
        <taxon>Pichiaceae</taxon>
        <taxon>Ogataea</taxon>
        <taxon>Ogataea/Candida clade</taxon>
    </lineage>
</organism>
<accession>A0ACB5TL34</accession>
<evidence type="ECO:0000313" key="2">
    <source>
        <dbReference type="Proteomes" id="UP001165101"/>
    </source>
</evidence>
<name>A0ACB5TL34_CANBO</name>
<reference evidence="1" key="1">
    <citation type="submission" date="2023-04" db="EMBL/GenBank/DDBJ databases">
        <title>Candida boidinii NBRC 1967.</title>
        <authorList>
            <person name="Ichikawa N."/>
            <person name="Sato H."/>
            <person name="Tonouchi N."/>
        </authorList>
    </citation>
    <scope>NUCLEOTIDE SEQUENCE</scope>
    <source>
        <strain evidence="1">NBRC 1967</strain>
    </source>
</reference>
<gene>
    <name evidence="1" type="ORF">Cboi01_000187000</name>
</gene>
<keyword evidence="2" id="KW-1185">Reference proteome</keyword>
<dbReference type="Proteomes" id="UP001165101">
    <property type="component" value="Unassembled WGS sequence"/>
</dbReference>
<proteinExistence type="predicted"/>
<dbReference type="EMBL" id="BSXV01000756">
    <property type="protein sequence ID" value="GME90492.1"/>
    <property type="molecule type" value="Genomic_DNA"/>
</dbReference>
<sequence length="509" mass="57293">MTTIRTDAIVIGAGIAGVKASIDLTKAGVSNIILEARDRTGGRLNTVKSPNGRNFDLGASWFHDCLDNPLFEKSIEKGNIDFYFDDASMSLYNKDGFIHDDERLVPIFEEMKNYLETYWVPKSRENDVSIKEAAYQYLLKKKNVLNDFQLKNAPQLLRFFELWIGSSWDILSARYICEDKHLGRNAFCLNGWSSIYNNELVELSQISGCGNDTKKLETSKKIYLNTEVKKINFSNWNKEITIKTKNTKTNKIDTYICKYIICTAPLSVLKLQKNEVGSIEWSPKLPKQISNALDNLSFSALGKIFLEFDDVFWPKESDRFYCLPDYDTEMYNKIKNGDAKSGIQIRTNEIDLTSAPDAEGFTHPVLFLNVHRFAGVPVLACLISNPLTKWIEADPQNRAWPVIKPLLSKIVSSLPNAPKIIPAPKSITCTQWTTDPYARGSYTGLTVHDEFEDGIQALIDAKGIFDGKGRVRFAGEHCILQGSGCAHGAWISGAREAAEIIKRINNSKL</sequence>
<comment type="caution">
    <text evidence="1">The sequence shown here is derived from an EMBL/GenBank/DDBJ whole genome shotgun (WGS) entry which is preliminary data.</text>
</comment>
<evidence type="ECO:0000313" key="1">
    <source>
        <dbReference type="EMBL" id="GME90492.1"/>
    </source>
</evidence>